<sequence>MTISQDVLTHAVRGAVEAVIRSPQDTVPCNAAAQIVTLVIAELEREPAARLAVAPGDEVGLAEPRYAARITLGALVALIGGLYALGLDIADGTPPSVDSLSSQLTAILGASTVLYGQWRARKRRRS</sequence>
<protein>
    <recommendedName>
        <fullName evidence="4">Holin</fullName>
    </recommendedName>
</protein>
<feature type="transmembrane region" description="Helical" evidence="1">
    <location>
        <begin position="66"/>
        <end position="85"/>
    </location>
</feature>
<proteinExistence type="predicted"/>
<evidence type="ECO:0000313" key="3">
    <source>
        <dbReference type="Proteomes" id="UP001597299"/>
    </source>
</evidence>
<dbReference type="Proteomes" id="UP001597299">
    <property type="component" value="Unassembled WGS sequence"/>
</dbReference>
<evidence type="ECO:0000313" key="2">
    <source>
        <dbReference type="EMBL" id="MFD2141774.1"/>
    </source>
</evidence>
<keyword evidence="3" id="KW-1185">Reference proteome</keyword>
<comment type="caution">
    <text evidence="2">The sequence shown here is derived from an EMBL/GenBank/DDBJ whole genome shotgun (WGS) entry which is preliminary data.</text>
</comment>
<organism evidence="2 3">
    <name type="scientific">Ancylobacter oerskovii</name>
    <dbReference type="NCBI Taxonomy" id="459519"/>
    <lineage>
        <taxon>Bacteria</taxon>
        <taxon>Pseudomonadati</taxon>
        <taxon>Pseudomonadota</taxon>
        <taxon>Alphaproteobacteria</taxon>
        <taxon>Hyphomicrobiales</taxon>
        <taxon>Xanthobacteraceae</taxon>
        <taxon>Ancylobacter</taxon>
    </lineage>
</organism>
<dbReference type="RefSeq" id="WP_213351785.1">
    <property type="nucleotide sequence ID" value="NZ_JAHBGB010000007.1"/>
</dbReference>
<reference evidence="3" key="1">
    <citation type="journal article" date="2019" name="Int. J. Syst. Evol. Microbiol.">
        <title>The Global Catalogue of Microorganisms (GCM) 10K type strain sequencing project: providing services to taxonomists for standard genome sequencing and annotation.</title>
        <authorList>
            <consortium name="The Broad Institute Genomics Platform"/>
            <consortium name="The Broad Institute Genome Sequencing Center for Infectious Disease"/>
            <person name="Wu L."/>
            <person name="Ma J."/>
        </authorList>
    </citation>
    <scope>NUCLEOTIDE SEQUENCE [LARGE SCALE GENOMIC DNA]</scope>
    <source>
        <strain evidence="3">CCM 7435</strain>
    </source>
</reference>
<evidence type="ECO:0000256" key="1">
    <source>
        <dbReference type="SAM" id="Phobius"/>
    </source>
</evidence>
<keyword evidence="1" id="KW-1133">Transmembrane helix</keyword>
<gene>
    <name evidence="2" type="ORF">ACFSNC_15290</name>
</gene>
<evidence type="ECO:0008006" key="4">
    <source>
        <dbReference type="Google" id="ProtNLM"/>
    </source>
</evidence>
<accession>A0ABW4YZS3</accession>
<keyword evidence="1" id="KW-0472">Membrane</keyword>
<dbReference type="EMBL" id="JBHUHD010000001">
    <property type="protein sequence ID" value="MFD2141774.1"/>
    <property type="molecule type" value="Genomic_DNA"/>
</dbReference>
<feature type="transmembrane region" description="Helical" evidence="1">
    <location>
        <begin position="100"/>
        <end position="118"/>
    </location>
</feature>
<name>A0ABW4YZS3_9HYPH</name>
<keyword evidence="1" id="KW-0812">Transmembrane</keyword>